<evidence type="ECO:0000256" key="6">
    <source>
        <dbReference type="RuleBase" id="RU364146"/>
    </source>
</evidence>
<dbReference type="AlphaFoldDB" id="A0A0C3PT06"/>
<keyword evidence="6" id="KW-0010">Activator</keyword>
<evidence type="ECO:0000256" key="2">
    <source>
        <dbReference type="ARBA" id="ARBA00005389"/>
    </source>
</evidence>
<reference evidence="8 9" key="1">
    <citation type="journal article" date="2014" name="PLoS Genet.">
        <title>Analysis of the Phlebiopsis gigantea genome, transcriptome and secretome provides insight into its pioneer colonization strategies of wood.</title>
        <authorList>
            <person name="Hori C."/>
            <person name="Ishida T."/>
            <person name="Igarashi K."/>
            <person name="Samejima M."/>
            <person name="Suzuki H."/>
            <person name="Master E."/>
            <person name="Ferreira P."/>
            <person name="Ruiz-Duenas F.J."/>
            <person name="Held B."/>
            <person name="Canessa P."/>
            <person name="Larrondo L.F."/>
            <person name="Schmoll M."/>
            <person name="Druzhinina I.S."/>
            <person name="Kubicek C.P."/>
            <person name="Gaskell J.A."/>
            <person name="Kersten P."/>
            <person name="St John F."/>
            <person name="Glasner J."/>
            <person name="Sabat G."/>
            <person name="Splinter BonDurant S."/>
            <person name="Syed K."/>
            <person name="Yadav J."/>
            <person name="Mgbeahuruike A.C."/>
            <person name="Kovalchuk A."/>
            <person name="Asiegbu F.O."/>
            <person name="Lackner G."/>
            <person name="Hoffmeister D."/>
            <person name="Rencoret J."/>
            <person name="Gutierrez A."/>
            <person name="Sun H."/>
            <person name="Lindquist E."/>
            <person name="Barry K."/>
            <person name="Riley R."/>
            <person name="Grigoriev I.V."/>
            <person name="Henrissat B."/>
            <person name="Kues U."/>
            <person name="Berka R.M."/>
            <person name="Martinez A.T."/>
            <person name="Covert S.F."/>
            <person name="Blanchette R.A."/>
            <person name="Cullen D."/>
        </authorList>
    </citation>
    <scope>NUCLEOTIDE SEQUENCE [LARGE SCALE GENOMIC DNA]</scope>
    <source>
        <strain evidence="8 9">11061_1 CR5-6</strain>
    </source>
</reference>
<sequence>MARASFGTPNPTQAHAPDSPRSSESPIPGGIQGDLEQELLGLANALYNLGTTVVSDLTKDKDKPTSVGKQVGARVNDVIGHLSTLDNMSQHIPTMIPMQVLDEIDSARNPMQVTRDHLERAATENQFINGKIQAIKSFRALYNEALVQAFPDLKEYLVEPAETVHVNGATNGNGMHG</sequence>
<name>A0A0C3PT06_PHLG1</name>
<evidence type="ECO:0000256" key="7">
    <source>
        <dbReference type="SAM" id="MobiDB-lite"/>
    </source>
</evidence>
<keyword evidence="5 6" id="KW-0539">Nucleus</keyword>
<dbReference type="OrthoDB" id="337270at2759"/>
<evidence type="ECO:0000256" key="4">
    <source>
        <dbReference type="ARBA" id="ARBA00023163"/>
    </source>
</evidence>
<keyword evidence="9" id="KW-1185">Reference proteome</keyword>
<evidence type="ECO:0000256" key="1">
    <source>
        <dbReference type="ARBA" id="ARBA00004123"/>
    </source>
</evidence>
<comment type="subunit">
    <text evidence="6">Component of the Mediator complex.</text>
</comment>
<evidence type="ECO:0000313" key="9">
    <source>
        <dbReference type="Proteomes" id="UP000053257"/>
    </source>
</evidence>
<comment type="function">
    <text evidence="6">Component of the Mediator complex, a coactivator involved in the regulated transcription of nearly all RNA polymerase II-dependent genes. Mediator functions as a bridge to convey information from gene-specific regulatory proteins to the basal RNA polymerase II transcription machinery. Mediator is recruited to promoters by direct interactions with regulatory proteins and serves as a scaffold for the assembly of a functional preinitiation complex with RNA polymerase II and the general transcription factors.</text>
</comment>
<evidence type="ECO:0000313" key="8">
    <source>
        <dbReference type="EMBL" id="KIP10593.1"/>
    </source>
</evidence>
<dbReference type="InterPro" id="IPR019145">
    <property type="entry name" value="Mediator_Med10"/>
</dbReference>
<dbReference type="GO" id="GO:0003712">
    <property type="term" value="F:transcription coregulator activity"/>
    <property type="evidence" value="ECO:0007669"/>
    <property type="project" value="InterPro"/>
</dbReference>
<dbReference type="EMBL" id="KN840453">
    <property type="protein sequence ID" value="KIP10593.1"/>
    <property type="molecule type" value="Genomic_DNA"/>
</dbReference>
<comment type="similarity">
    <text evidence="2 6">Belongs to the Mediator complex subunit 10 family.</text>
</comment>
<dbReference type="STRING" id="745531.A0A0C3PT06"/>
<gene>
    <name evidence="6" type="primary">MED10</name>
    <name evidence="8" type="ORF">PHLGIDRAFT_65317</name>
</gene>
<keyword evidence="4 6" id="KW-0804">Transcription</keyword>
<dbReference type="Proteomes" id="UP000053257">
    <property type="component" value="Unassembled WGS sequence"/>
</dbReference>
<dbReference type="GO" id="GO:0016592">
    <property type="term" value="C:mediator complex"/>
    <property type="evidence" value="ECO:0007669"/>
    <property type="project" value="InterPro"/>
</dbReference>
<protein>
    <recommendedName>
        <fullName evidence="6">Mediator of RNA polymerase II transcription subunit 10</fullName>
    </recommendedName>
    <alternativeName>
        <fullName evidence="6">Mediator complex subunit 10</fullName>
    </alternativeName>
</protein>
<dbReference type="HOGENOM" id="CLU_102642_1_0_1"/>
<dbReference type="GO" id="GO:0006357">
    <property type="term" value="P:regulation of transcription by RNA polymerase II"/>
    <property type="evidence" value="ECO:0007669"/>
    <property type="project" value="InterPro"/>
</dbReference>
<evidence type="ECO:0000256" key="3">
    <source>
        <dbReference type="ARBA" id="ARBA00023015"/>
    </source>
</evidence>
<evidence type="ECO:0000256" key="5">
    <source>
        <dbReference type="ARBA" id="ARBA00023242"/>
    </source>
</evidence>
<accession>A0A0C3PT06</accession>
<proteinExistence type="inferred from homology"/>
<organism evidence="8 9">
    <name type="scientific">Phlebiopsis gigantea (strain 11061_1 CR5-6)</name>
    <name type="common">White-rot fungus</name>
    <name type="synonym">Peniophora gigantea</name>
    <dbReference type="NCBI Taxonomy" id="745531"/>
    <lineage>
        <taxon>Eukaryota</taxon>
        <taxon>Fungi</taxon>
        <taxon>Dikarya</taxon>
        <taxon>Basidiomycota</taxon>
        <taxon>Agaricomycotina</taxon>
        <taxon>Agaricomycetes</taxon>
        <taxon>Polyporales</taxon>
        <taxon>Phanerochaetaceae</taxon>
        <taxon>Phlebiopsis</taxon>
    </lineage>
</organism>
<dbReference type="Pfam" id="PF09748">
    <property type="entry name" value="Med10"/>
    <property type="match status" value="1"/>
</dbReference>
<comment type="subcellular location">
    <subcellularLocation>
        <location evidence="1 6">Nucleus</location>
    </subcellularLocation>
</comment>
<keyword evidence="3 6" id="KW-0805">Transcription regulation</keyword>
<feature type="region of interest" description="Disordered" evidence="7">
    <location>
        <begin position="1"/>
        <end position="32"/>
    </location>
</feature>